<dbReference type="Pfam" id="PF13855">
    <property type="entry name" value="LRR_8"/>
    <property type="match status" value="1"/>
</dbReference>
<sequence>MIICSTTVQSITFMLCTKGNQAKPLSSKVCGADSSLISVIKYMDYTVHNYSAATFTVQSNGTYVMYFLHKAPLLRYVYLQHNVNVSLLHIEHCSLTGMPRTIRNVPNLLRLAIKSCRIRHLDLNDFVDLHSLYSVDLTNNRIVTITELLPASDLVLPINRLYLANNSLTQLNVRALGALTDLHCLVLEGNRIEEVNRPIALPKLEELSLRNNRIKQLNCTGWHLPALKYLFCSGNRLSIAPIEWQSMWRIEVLDLSFNLLHSFRMDDIYLTQLHALNLAGNQLTSVTTHQMHFRVPLSRLWLAQNRLNVLDISRWDMPNLWELDVAHNRLTELADVFVRFPNLAPMMILRNNQWSCEWLARVHPTDLRRKNYGCLSTNETCPAGKLTVADGCWICCW</sequence>
<keyword evidence="2" id="KW-1185">Reference proteome</keyword>
<dbReference type="InterPro" id="IPR003591">
    <property type="entry name" value="Leu-rich_rpt_typical-subtyp"/>
</dbReference>
<dbReference type="InterPro" id="IPR001611">
    <property type="entry name" value="Leu-rich_rpt"/>
</dbReference>
<dbReference type="VEuPathDB" id="VectorBase:AARA008046"/>
<dbReference type="SMART" id="SM00369">
    <property type="entry name" value="LRR_TYP"/>
    <property type="match status" value="4"/>
</dbReference>
<dbReference type="EMBL" id="APCN01000204">
    <property type="status" value="NOT_ANNOTATED_CDS"/>
    <property type="molecule type" value="Genomic_DNA"/>
</dbReference>
<evidence type="ECO:0008006" key="3">
    <source>
        <dbReference type="Google" id="ProtNLM"/>
    </source>
</evidence>
<dbReference type="SUPFAM" id="SSF52058">
    <property type="entry name" value="L domain-like"/>
    <property type="match status" value="1"/>
</dbReference>
<dbReference type="PANTHER" id="PTHR45712">
    <property type="entry name" value="AGAP008170-PA"/>
    <property type="match status" value="1"/>
</dbReference>
<dbReference type="KEGG" id="aara:120895123"/>
<dbReference type="PANTHER" id="PTHR45712:SF22">
    <property type="entry name" value="INSULIN-LIKE GROWTH FACTOR-BINDING PROTEIN COMPLEX ACID LABILE SUBUNIT"/>
    <property type="match status" value="1"/>
</dbReference>
<dbReference type="Proteomes" id="UP000075840">
    <property type="component" value="Unassembled WGS sequence"/>
</dbReference>
<accession>A0A182I399</accession>
<dbReference type="GO" id="GO:0005615">
    <property type="term" value="C:extracellular space"/>
    <property type="evidence" value="ECO:0007669"/>
    <property type="project" value="TreeGrafter"/>
</dbReference>
<proteinExistence type="predicted"/>
<name>A0A182I399_ANOAR</name>
<dbReference type="GeneID" id="120895123"/>
<dbReference type="InterPro" id="IPR050333">
    <property type="entry name" value="SLRP"/>
</dbReference>
<dbReference type="Gene3D" id="3.80.10.10">
    <property type="entry name" value="Ribonuclease Inhibitor"/>
    <property type="match status" value="2"/>
</dbReference>
<evidence type="ECO:0000313" key="2">
    <source>
        <dbReference type="Proteomes" id="UP000075840"/>
    </source>
</evidence>
<reference evidence="1" key="1">
    <citation type="submission" date="2022-08" db="UniProtKB">
        <authorList>
            <consortium name="EnsemblMetazoa"/>
        </authorList>
    </citation>
    <scope>IDENTIFICATION</scope>
    <source>
        <strain evidence="1">Dongola</strain>
    </source>
</reference>
<dbReference type="AlphaFoldDB" id="A0A182I399"/>
<dbReference type="RefSeq" id="XP_040154098.1">
    <property type="nucleotide sequence ID" value="XM_040298164.1"/>
</dbReference>
<dbReference type="VEuPathDB" id="VectorBase:AARA21_013891"/>
<dbReference type="InterPro" id="IPR032675">
    <property type="entry name" value="LRR_dom_sf"/>
</dbReference>
<evidence type="ECO:0000313" key="1">
    <source>
        <dbReference type="EnsemblMetazoa" id="AARA008046-PA"/>
    </source>
</evidence>
<dbReference type="EnsemblMetazoa" id="AARA008046-RA">
    <property type="protein sequence ID" value="AARA008046-PA"/>
    <property type="gene ID" value="AARA008046"/>
</dbReference>
<protein>
    <recommendedName>
        <fullName evidence="3">Leucine rich immune protein (Coil-less)</fullName>
    </recommendedName>
</protein>
<organism evidence="1 2">
    <name type="scientific">Anopheles arabiensis</name>
    <name type="common">Mosquito</name>
    <dbReference type="NCBI Taxonomy" id="7173"/>
    <lineage>
        <taxon>Eukaryota</taxon>
        <taxon>Metazoa</taxon>
        <taxon>Ecdysozoa</taxon>
        <taxon>Arthropoda</taxon>
        <taxon>Hexapoda</taxon>
        <taxon>Insecta</taxon>
        <taxon>Pterygota</taxon>
        <taxon>Neoptera</taxon>
        <taxon>Endopterygota</taxon>
        <taxon>Diptera</taxon>
        <taxon>Nematocera</taxon>
        <taxon>Culicoidea</taxon>
        <taxon>Culicidae</taxon>
        <taxon>Anophelinae</taxon>
        <taxon>Anopheles</taxon>
    </lineage>
</organism>